<feature type="transmembrane region" description="Helical" evidence="4">
    <location>
        <begin position="180"/>
        <end position="198"/>
    </location>
</feature>
<accession>A0A5B8CF58</accession>
<dbReference type="PANTHER" id="PTHR23524:SF1">
    <property type="entry name" value="MRH DOMAIN-CONTAINING PROTEIN-RELATED"/>
    <property type="match status" value="1"/>
</dbReference>
<keyword evidence="1 4" id="KW-0812">Transmembrane</keyword>
<dbReference type="RefSeq" id="WP_140042061.1">
    <property type="nucleotide sequence ID" value="NZ_CP041016.1"/>
</dbReference>
<dbReference type="InterPro" id="IPR036259">
    <property type="entry name" value="MFS_trans_sf"/>
</dbReference>
<keyword evidence="2 4" id="KW-1133">Transmembrane helix</keyword>
<dbReference type="Gene3D" id="1.20.1250.20">
    <property type="entry name" value="MFS general substrate transporter like domains"/>
    <property type="match status" value="1"/>
</dbReference>
<dbReference type="EMBL" id="CP041016">
    <property type="protein sequence ID" value="QDC37262.1"/>
    <property type="molecule type" value="Genomic_DNA"/>
</dbReference>
<evidence type="ECO:0000256" key="2">
    <source>
        <dbReference type="ARBA" id="ARBA00022989"/>
    </source>
</evidence>
<evidence type="ECO:0000256" key="3">
    <source>
        <dbReference type="ARBA" id="ARBA00023136"/>
    </source>
</evidence>
<keyword evidence="3 4" id="KW-0472">Membrane</keyword>
<dbReference type="AlphaFoldDB" id="A0A5B8CF58"/>
<feature type="transmembrane region" description="Helical" evidence="4">
    <location>
        <begin position="49"/>
        <end position="68"/>
    </location>
</feature>
<gene>
    <name evidence="6" type="ORF">FIL70_08550</name>
</gene>
<feature type="transmembrane region" description="Helical" evidence="4">
    <location>
        <begin position="88"/>
        <end position="111"/>
    </location>
</feature>
<feature type="transmembrane region" description="Helical" evidence="4">
    <location>
        <begin position="434"/>
        <end position="456"/>
    </location>
</feature>
<dbReference type="InterPro" id="IPR011701">
    <property type="entry name" value="MFS"/>
</dbReference>
<dbReference type="SUPFAM" id="SSF103473">
    <property type="entry name" value="MFS general substrate transporter"/>
    <property type="match status" value="1"/>
</dbReference>
<dbReference type="PANTHER" id="PTHR23524">
    <property type="entry name" value="TRANSPORTER, PUTATIVE (AFU_ORTHOLOGUE AFUA_8G04850)-RELATED"/>
    <property type="match status" value="1"/>
</dbReference>
<dbReference type="PROSITE" id="PS50850">
    <property type="entry name" value="MFS"/>
    <property type="match status" value="1"/>
</dbReference>
<evidence type="ECO:0000256" key="1">
    <source>
        <dbReference type="ARBA" id="ARBA00022692"/>
    </source>
</evidence>
<feature type="transmembrane region" description="Helical" evidence="4">
    <location>
        <begin position="274"/>
        <end position="298"/>
    </location>
</feature>
<dbReference type="KEGG" id="sufl:FIL70_08550"/>
<sequence length="469" mass="49800">MRRIVPPDRSETGLPAGSDAADDLRIGAARAGLRIGPILLAPGVTRAHVFSFLFVHALLMCLTSFIGMLQPYVLTEVLHIERSSQGSITGALVSTQITAVMASLLFFGVFADRFGRRVFMIIASAIMTLTLMLYPLASAVIFLFVCRFLFGLGSAAHLAGSNAMRMDLVDNGSRGRFSTLTSLSIVSLTTLFVSFLGARMPNWLVASGMSAADAGRCTFWMAAVLGCAALAVAFACLRRDRPTDVHVAGGGVAYIVQSLRDVYAHARSSRRFRLLLMMAPIVRCDSMILSTFLSLWILTSAADQGIGSAQAMTTVSTVAVIMSVSDVSASVLFGFVADAVDRLKMVVCCIALTGFAFMAPWWVTDVTGYSILAVIALIAMVEGATTVAGLAFIGEETPPHLRGATSSVFSWTGQASALIVGLVGGFLFDKVGHTAPFLLVSALALIWLAVASALFLRVRRSVRGPGQTF</sequence>
<evidence type="ECO:0000259" key="5">
    <source>
        <dbReference type="PROSITE" id="PS50850"/>
    </source>
</evidence>
<organism evidence="6 7">
    <name type="scientific">Sphingobium fuliginis ATCC 27551</name>
    <dbReference type="NCBI Taxonomy" id="1208342"/>
    <lineage>
        <taxon>Bacteria</taxon>
        <taxon>Pseudomonadati</taxon>
        <taxon>Pseudomonadota</taxon>
        <taxon>Alphaproteobacteria</taxon>
        <taxon>Sphingomonadales</taxon>
        <taxon>Sphingomonadaceae</taxon>
        <taxon>Sphingobium</taxon>
    </lineage>
</organism>
<feature type="transmembrane region" description="Helical" evidence="4">
    <location>
        <begin position="318"/>
        <end position="336"/>
    </location>
</feature>
<dbReference type="GO" id="GO:0022857">
    <property type="term" value="F:transmembrane transporter activity"/>
    <property type="evidence" value="ECO:0007669"/>
    <property type="project" value="InterPro"/>
</dbReference>
<feature type="transmembrane region" description="Helical" evidence="4">
    <location>
        <begin position="218"/>
        <end position="237"/>
    </location>
</feature>
<evidence type="ECO:0000313" key="7">
    <source>
        <dbReference type="Proteomes" id="UP000311469"/>
    </source>
</evidence>
<dbReference type="Pfam" id="PF07690">
    <property type="entry name" value="MFS_1"/>
    <property type="match status" value="1"/>
</dbReference>
<feature type="domain" description="Major facilitator superfamily (MFS) profile" evidence="5">
    <location>
        <begin position="49"/>
        <end position="459"/>
    </location>
</feature>
<dbReference type="Proteomes" id="UP000311469">
    <property type="component" value="Chromosome cSF1"/>
</dbReference>
<evidence type="ECO:0000313" key="6">
    <source>
        <dbReference type="EMBL" id="QDC37262.1"/>
    </source>
</evidence>
<feature type="transmembrane region" description="Helical" evidence="4">
    <location>
        <begin position="140"/>
        <end position="159"/>
    </location>
</feature>
<name>A0A5B8CF58_SPHSA</name>
<protein>
    <submittedName>
        <fullName evidence="6">MFS transporter</fullName>
    </submittedName>
</protein>
<feature type="transmembrane region" description="Helical" evidence="4">
    <location>
        <begin position="406"/>
        <end position="428"/>
    </location>
</feature>
<dbReference type="InterPro" id="IPR020846">
    <property type="entry name" value="MFS_dom"/>
</dbReference>
<feature type="transmembrane region" description="Helical" evidence="4">
    <location>
        <begin position="369"/>
        <end position="394"/>
    </location>
</feature>
<evidence type="ECO:0000256" key="4">
    <source>
        <dbReference type="SAM" id="Phobius"/>
    </source>
</evidence>
<reference evidence="6 7" key="1">
    <citation type="submission" date="2019-06" db="EMBL/GenBank/DDBJ databases">
        <title>Genome organization and adaptive potential of archetypical organophosphate degarding Sphingobium fuliginis ATCC 27551.</title>
        <authorList>
            <person name="Sarwar A."/>
            <person name="Parthasarathy S."/>
            <person name="Singh C."/>
            <person name="Siddavattam D."/>
        </authorList>
    </citation>
    <scope>NUCLEOTIDE SEQUENCE [LARGE SCALE GENOMIC DNA]</scope>
    <source>
        <strain evidence="6 7">ATCC 27551</strain>
    </source>
</reference>
<feature type="transmembrane region" description="Helical" evidence="4">
    <location>
        <begin position="343"/>
        <end position="363"/>
    </location>
</feature>
<proteinExistence type="predicted"/>
<feature type="transmembrane region" description="Helical" evidence="4">
    <location>
        <begin position="118"/>
        <end position="134"/>
    </location>
</feature>